<dbReference type="EC" id="2.1.1.148" evidence="1"/>
<comment type="caution">
    <text evidence="2">The sequence shown here is derived from an EMBL/GenBank/DDBJ whole genome shotgun (WGS) entry which is preliminary data.</text>
</comment>
<dbReference type="Proteomes" id="UP000249185">
    <property type="component" value="Unassembled WGS sequence"/>
</dbReference>
<dbReference type="SUPFAM" id="SSF69796">
    <property type="entry name" value="Thymidylate synthase-complementing protein Thy1"/>
    <property type="match status" value="1"/>
</dbReference>
<reference evidence="2 3" key="1">
    <citation type="submission" date="2017-08" db="EMBL/GenBank/DDBJ databases">
        <title>Infants hospitalized years apart are colonized by the same room-sourced microbial strains.</title>
        <authorList>
            <person name="Brooks B."/>
            <person name="Olm M.R."/>
            <person name="Firek B.A."/>
            <person name="Baker R."/>
            <person name="Thomas B.C."/>
            <person name="Morowitz M.J."/>
            <person name="Banfield J.F."/>
        </authorList>
    </citation>
    <scope>NUCLEOTIDE SEQUENCE [LARGE SCALE GENOMIC DNA]</scope>
    <source>
        <strain evidence="2">S2_005_002_R2_34</strain>
    </source>
</reference>
<dbReference type="AlphaFoldDB" id="A0A2W5N063"/>
<dbReference type="PANTHER" id="PTHR34934:SF1">
    <property type="entry name" value="FLAVIN-DEPENDENT THYMIDYLATE SYNTHASE"/>
    <property type="match status" value="1"/>
</dbReference>
<dbReference type="GO" id="GO:0006231">
    <property type="term" value="P:dTMP biosynthetic process"/>
    <property type="evidence" value="ECO:0007669"/>
    <property type="project" value="UniProtKB-UniRule"/>
</dbReference>
<dbReference type="InterPro" id="IPR036098">
    <property type="entry name" value="Thymidylate_synthase_ThyX_sf"/>
</dbReference>
<evidence type="ECO:0000313" key="3">
    <source>
        <dbReference type="Proteomes" id="UP000249185"/>
    </source>
</evidence>
<name>A0A2W5N063_RHOSU</name>
<dbReference type="GO" id="GO:0004799">
    <property type="term" value="F:thymidylate synthase activity"/>
    <property type="evidence" value="ECO:0007669"/>
    <property type="project" value="TreeGrafter"/>
</dbReference>
<proteinExistence type="predicted"/>
<dbReference type="GO" id="GO:0050660">
    <property type="term" value="F:flavin adenine dinucleotide binding"/>
    <property type="evidence" value="ECO:0007669"/>
    <property type="project" value="UniProtKB-UniRule"/>
</dbReference>
<dbReference type="GO" id="GO:0070402">
    <property type="term" value="F:NADPH binding"/>
    <property type="evidence" value="ECO:0007669"/>
    <property type="project" value="TreeGrafter"/>
</dbReference>
<organism evidence="2 3">
    <name type="scientific">Rhodovulum sulfidophilum</name>
    <name type="common">Rhodobacter sulfidophilus</name>
    <dbReference type="NCBI Taxonomy" id="35806"/>
    <lineage>
        <taxon>Bacteria</taxon>
        <taxon>Pseudomonadati</taxon>
        <taxon>Pseudomonadota</taxon>
        <taxon>Alphaproteobacteria</taxon>
        <taxon>Rhodobacterales</taxon>
        <taxon>Paracoccaceae</taxon>
        <taxon>Rhodovulum</taxon>
    </lineage>
</organism>
<dbReference type="EMBL" id="QFPW01000021">
    <property type="protein sequence ID" value="PZQ46766.1"/>
    <property type="molecule type" value="Genomic_DNA"/>
</dbReference>
<gene>
    <name evidence="2" type="primary">thyX</name>
    <name evidence="2" type="ORF">DI556_19285</name>
</gene>
<evidence type="ECO:0000313" key="2">
    <source>
        <dbReference type="EMBL" id="PZQ46766.1"/>
    </source>
</evidence>
<protein>
    <recommendedName>
        <fullName evidence="1">FAD-dependent thymidylate synthase</fullName>
        <ecNumber evidence="1">2.1.1.148</ecNumber>
    </recommendedName>
</protein>
<accession>A0A2W5N063</accession>
<dbReference type="InterPro" id="IPR003669">
    <property type="entry name" value="Thymidylate_synthase_ThyX"/>
</dbReference>
<dbReference type="Pfam" id="PF02511">
    <property type="entry name" value="Thy1"/>
    <property type="match status" value="1"/>
</dbReference>
<dbReference type="PROSITE" id="PS51331">
    <property type="entry name" value="THYX"/>
    <property type="match status" value="1"/>
</dbReference>
<dbReference type="PANTHER" id="PTHR34934">
    <property type="entry name" value="FLAVIN-DEPENDENT THYMIDYLATE SYNTHASE"/>
    <property type="match status" value="1"/>
</dbReference>
<dbReference type="CDD" id="cd20175">
    <property type="entry name" value="ThyX"/>
    <property type="match status" value="1"/>
</dbReference>
<evidence type="ECO:0000256" key="1">
    <source>
        <dbReference type="NCBIfam" id="TIGR02170"/>
    </source>
</evidence>
<sequence length="210" mass="24327">MKVEYVDHLGNDLTVVNSARVSFHKIAEEFTEKDKKLLSYLAKHNHWTPFSHPQITLREKVPIFVARQRFKHMIGFSYNEVSRRYVDEAPEFFIPSEWRARPEGSMKQGSGDTHKLSDSVAASYASLINRVEELYNEMILIGVAPEQARMILPQSMYTEYVVTGSLAAFARAYKLRIDSHAQKEIQYLAVEWDKIIRPLYPESWSALVDE</sequence>
<dbReference type="GO" id="GO:0050797">
    <property type="term" value="F:thymidylate synthase (FAD) activity"/>
    <property type="evidence" value="ECO:0007669"/>
    <property type="project" value="UniProtKB-UniRule"/>
</dbReference>
<dbReference type="Gene3D" id="3.30.1360.170">
    <property type="match status" value="1"/>
</dbReference>
<dbReference type="NCBIfam" id="TIGR02170">
    <property type="entry name" value="thyX"/>
    <property type="match status" value="1"/>
</dbReference>